<dbReference type="GO" id="GO:0016747">
    <property type="term" value="F:acyltransferase activity, transferring groups other than amino-acyl groups"/>
    <property type="evidence" value="ECO:0007669"/>
    <property type="project" value="InterPro"/>
</dbReference>
<feature type="region of interest" description="Disordered" evidence="1">
    <location>
        <begin position="411"/>
        <end position="430"/>
    </location>
</feature>
<evidence type="ECO:0000313" key="5">
    <source>
        <dbReference type="Proteomes" id="UP000198386"/>
    </source>
</evidence>
<dbReference type="InterPro" id="IPR050879">
    <property type="entry name" value="Acyltransferase_3"/>
</dbReference>
<feature type="transmembrane region" description="Helical" evidence="2">
    <location>
        <begin position="53"/>
        <end position="74"/>
    </location>
</feature>
<dbReference type="Pfam" id="PF01757">
    <property type="entry name" value="Acyl_transf_3"/>
    <property type="match status" value="1"/>
</dbReference>
<dbReference type="GO" id="GO:0016787">
    <property type="term" value="F:hydrolase activity"/>
    <property type="evidence" value="ECO:0007669"/>
    <property type="project" value="UniProtKB-KW"/>
</dbReference>
<gene>
    <name evidence="4" type="ORF">SAMN04488107_0407</name>
</gene>
<dbReference type="GO" id="GO:0009103">
    <property type="term" value="P:lipopolysaccharide biosynthetic process"/>
    <property type="evidence" value="ECO:0007669"/>
    <property type="project" value="TreeGrafter"/>
</dbReference>
<keyword evidence="5" id="KW-1185">Reference proteome</keyword>
<keyword evidence="4" id="KW-0378">Hydrolase</keyword>
<dbReference type="OrthoDB" id="9796461at2"/>
<dbReference type="GO" id="GO:0016020">
    <property type="term" value="C:membrane"/>
    <property type="evidence" value="ECO:0007669"/>
    <property type="project" value="TreeGrafter"/>
</dbReference>
<feature type="transmembrane region" description="Helical" evidence="2">
    <location>
        <begin position="154"/>
        <end position="179"/>
    </location>
</feature>
<keyword evidence="2" id="KW-0472">Membrane</keyword>
<reference evidence="5" key="1">
    <citation type="submission" date="2017-06" db="EMBL/GenBank/DDBJ databases">
        <authorList>
            <person name="Varghese N."/>
            <person name="Submissions S."/>
        </authorList>
    </citation>
    <scope>NUCLEOTIDE SEQUENCE [LARGE SCALE GENOMIC DNA]</scope>
    <source>
        <strain evidence="5">DSM 45423</strain>
    </source>
</reference>
<feature type="transmembrane region" description="Helical" evidence="2">
    <location>
        <begin position="186"/>
        <end position="204"/>
    </location>
</feature>
<feature type="transmembrane region" description="Helical" evidence="2">
    <location>
        <begin position="246"/>
        <end position="267"/>
    </location>
</feature>
<dbReference type="InterPro" id="IPR002656">
    <property type="entry name" value="Acyl_transf_3_dom"/>
</dbReference>
<evidence type="ECO:0000259" key="3">
    <source>
        <dbReference type="Pfam" id="PF01757"/>
    </source>
</evidence>
<dbReference type="Proteomes" id="UP000198386">
    <property type="component" value="Unassembled WGS sequence"/>
</dbReference>
<feature type="transmembrane region" description="Helical" evidence="2">
    <location>
        <begin position="12"/>
        <end position="33"/>
    </location>
</feature>
<accession>A0A238ZX18</accession>
<dbReference type="PANTHER" id="PTHR23028:SF53">
    <property type="entry name" value="ACYL_TRANSF_3 DOMAIN-CONTAINING PROTEIN"/>
    <property type="match status" value="1"/>
</dbReference>
<dbReference type="EMBL" id="FZOH01000001">
    <property type="protein sequence ID" value="SNR87915.1"/>
    <property type="molecule type" value="Genomic_DNA"/>
</dbReference>
<evidence type="ECO:0000313" key="4">
    <source>
        <dbReference type="EMBL" id="SNR87915.1"/>
    </source>
</evidence>
<sequence>MHSTQRPTRRAEIRALTGLRLVAALWVVAYHLGTGLQSSVGPAVEPLMPVVRAGWLGVDLFFVLSGFVMALTYLDTMGPRFGWRRSGVFLWARLARVWPLWVLLTLLFSGWLLISDRGLAGPPGHQRVVEPLALLEQLFMVQMWHRDEVWGSTFVLAGWSLSVEMLAYVCFPLLVLVLWRLRRLPVTLLAAGSVAAMVPLAYLAYRTGAEPEALPWTLRIAGAFVSGGLVCLAVRRLEGSSAALRWSPLVAALAVAHVVFVCLWAATRAQHQPGHYAGVATMLFPVLVGALALAPRGLATLLSGDTAVLGGRISFALYLVHGCVFEIADDVAHWVRPLNPGTPLWALVQPGLVLASLLLAWVLFRFVEEPARGWMRRIGPSSGARRGDRPVAAAGTGGGTVALPLQRPVARPVAAPPHPHRRPATAPRAAAVRAAAVAARDLRPPLADRRSAVGG</sequence>
<proteinExistence type="predicted"/>
<feature type="transmembrane region" description="Helical" evidence="2">
    <location>
        <begin position="216"/>
        <end position="234"/>
    </location>
</feature>
<organism evidence="4 5">
    <name type="scientific">Geodermatophilus saharensis</name>
    <dbReference type="NCBI Taxonomy" id="1137994"/>
    <lineage>
        <taxon>Bacteria</taxon>
        <taxon>Bacillati</taxon>
        <taxon>Actinomycetota</taxon>
        <taxon>Actinomycetes</taxon>
        <taxon>Geodermatophilales</taxon>
        <taxon>Geodermatophilaceae</taxon>
        <taxon>Geodermatophilus</taxon>
    </lineage>
</organism>
<dbReference type="PANTHER" id="PTHR23028">
    <property type="entry name" value="ACETYLTRANSFERASE"/>
    <property type="match status" value="1"/>
</dbReference>
<name>A0A238ZX18_9ACTN</name>
<feature type="transmembrane region" description="Helical" evidence="2">
    <location>
        <begin position="95"/>
        <end position="114"/>
    </location>
</feature>
<feature type="transmembrane region" description="Helical" evidence="2">
    <location>
        <begin position="306"/>
        <end position="327"/>
    </location>
</feature>
<feature type="domain" description="Acyltransferase 3" evidence="3">
    <location>
        <begin position="14"/>
        <end position="364"/>
    </location>
</feature>
<protein>
    <submittedName>
        <fullName evidence="4">Peptidoglycan/LPS O-acetylase OafA/YrhL, contains acyltransferase and SGNH-hydrolase domains</fullName>
    </submittedName>
</protein>
<keyword evidence="2" id="KW-0812">Transmembrane</keyword>
<evidence type="ECO:0000256" key="2">
    <source>
        <dbReference type="SAM" id="Phobius"/>
    </source>
</evidence>
<feature type="transmembrane region" description="Helical" evidence="2">
    <location>
        <begin position="347"/>
        <end position="367"/>
    </location>
</feature>
<evidence type="ECO:0000256" key="1">
    <source>
        <dbReference type="SAM" id="MobiDB-lite"/>
    </source>
</evidence>
<keyword evidence="2" id="KW-1133">Transmembrane helix</keyword>
<dbReference type="AlphaFoldDB" id="A0A238ZX18"/>
<keyword evidence="4" id="KW-0012">Acyltransferase</keyword>
<feature type="transmembrane region" description="Helical" evidence="2">
    <location>
        <begin position="273"/>
        <end position="294"/>
    </location>
</feature>
<dbReference type="RefSeq" id="WP_089402211.1">
    <property type="nucleotide sequence ID" value="NZ_FZOH01000001.1"/>
</dbReference>
<keyword evidence="4" id="KW-0808">Transferase</keyword>